<evidence type="ECO:0000313" key="9">
    <source>
        <dbReference type="Proteomes" id="UP000021816"/>
    </source>
</evidence>
<dbReference type="PANTHER" id="PTHR42911:SF1">
    <property type="entry name" value="MODULATOR OF FTSH PROTEASE HFLC"/>
    <property type="match status" value="1"/>
</dbReference>
<dbReference type="SMART" id="SM00244">
    <property type="entry name" value="PHB"/>
    <property type="match status" value="1"/>
</dbReference>
<dbReference type="Pfam" id="PF01145">
    <property type="entry name" value="Band_7"/>
    <property type="match status" value="1"/>
</dbReference>
<gene>
    <name evidence="8" type="primary">hflC</name>
    <name evidence="8" type="ORF">AW10_00587</name>
</gene>
<evidence type="ECO:0000256" key="2">
    <source>
        <dbReference type="ARBA" id="ARBA00007862"/>
    </source>
</evidence>
<accession>A0A011QUH2</accession>
<evidence type="ECO:0000256" key="5">
    <source>
        <dbReference type="ARBA" id="ARBA00023136"/>
    </source>
</evidence>
<name>A0A011QUH2_9PROT</name>
<dbReference type="InterPro" id="IPR036013">
    <property type="entry name" value="Band_7/SPFH_dom_sf"/>
</dbReference>
<evidence type="ECO:0000256" key="6">
    <source>
        <dbReference type="PIRNR" id="PIRNR005651"/>
    </source>
</evidence>
<keyword evidence="5" id="KW-0472">Membrane</keyword>
<dbReference type="PIRSF" id="PIRSF005651">
    <property type="entry name" value="HflC"/>
    <property type="match status" value="1"/>
</dbReference>
<comment type="caution">
    <text evidence="8">The sequence shown here is derived from an EMBL/GenBank/DDBJ whole genome shotgun (WGS) entry which is preliminary data.</text>
</comment>
<dbReference type="AlphaFoldDB" id="A0A011QUH2"/>
<dbReference type="STRING" id="1454003.AW10_00587"/>
<keyword evidence="3" id="KW-0812">Transmembrane</keyword>
<sequence>MRTGMNVFAALVVSALVVLGATIFTVDQRQHALVFQLGEVRRVIDEPGLYFKWPLIQNVRYFDKRILTLDAAEPERFITSEKTNVLVDSFTKWRIIDPKLYYVSVAGDESRAKTRLSQTVNAGLREEFGKRTVHDVVSGERDQLMELMREKADLDARKIGVQIVDVRVKRVELPSDVSESVYRRMDAERKRVANELRSQGAAEAEKIRADADKQREVIVAEAYRDAQKLKGEGDATAAATYAQAFQRNPEFYAFYRSLEAYRNSFNGKSDVIVVEPSSDFFKYMKSIGRGGDNTAK</sequence>
<dbReference type="PATRIC" id="fig|1454003.3.peg.600"/>
<dbReference type="PANTHER" id="PTHR42911">
    <property type="entry name" value="MODULATOR OF FTSH PROTEASE HFLC"/>
    <property type="match status" value="1"/>
</dbReference>
<dbReference type="GO" id="GO:0006508">
    <property type="term" value="P:proteolysis"/>
    <property type="evidence" value="ECO:0007669"/>
    <property type="project" value="UniProtKB-KW"/>
</dbReference>
<evidence type="ECO:0000259" key="7">
    <source>
        <dbReference type="SMART" id="SM00244"/>
    </source>
</evidence>
<dbReference type="CDD" id="cd03405">
    <property type="entry name" value="SPFH_HflC"/>
    <property type="match status" value="1"/>
</dbReference>
<evidence type="ECO:0000313" key="8">
    <source>
        <dbReference type="EMBL" id="EXI82479.1"/>
    </source>
</evidence>
<protein>
    <recommendedName>
        <fullName evidence="6">Protein HflC</fullName>
    </recommendedName>
</protein>
<dbReference type="GO" id="GO:0008233">
    <property type="term" value="F:peptidase activity"/>
    <property type="evidence" value="ECO:0007669"/>
    <property type="project" value="UniProtKB-KW"/>
</dbReference>
<organism evidence="8 9">
    <name type="scientific">Candidatus Accumulibacter appositus</name>
    <dbReference type="NCBI Taxonomy" id="1454003"/>
    <lineage>
        <taxon>Bacteria</taxon>
        <taxon>Pseudomonadati</taxon>
        <taxon>Pseudomonadota</taxon>
        <taxon>Betaproteobacteria</taxon>
        <taxon>Candidatus Accumulibacter</taxon>
    </lineage>
</organism>
<comment type="function">
    <text evidence="6">HflC and HflK could regulate a protease.</text>
</comment>
<dbReference type="Gene3D" id="3.30.479.30">
    <property type="entry name" value="Band 7 domain"/>
    <property type="match status" value="1"/>
</dbReference>
<keyword evidence="8" id="KW-0378">Hydrolase</keyword>
<keyword evidence="4" id="KW-1133">Transmembrane helix</keyword>
<evidence type="ECO:0000256" key="3">
    <source>
        <dbReference type="ARBA" id="ARBA00022692"/>
    </source>
</evidence>
<dbReference type="InterPro" id="IPR010200">
    <property type="entry name" value="HflC"/>
</dbReference>
<evidence type="ECO:0000256" key="1">
    <source>
        <dbReference type="ARBA" id="ARBA00004167"/>
    </source>
</evidence>
<dbReference type="PRINTS" id="PR00721">
    <property type="entry name" value="STOMATIN"/>
</dbReference>
<dbReference type="InterPro" id="IPR001107">
    <property type="entry name" value="Band_7"/>
</dbReference>
<proteinExistence type="inferred from homology"/>
<dbReference type="SUPFAM" id="SSF117892">
    <property type="entry name" value="Band 7/SPFH domain"/>
    <property type="match status" value="1"/>
</dbReference>
<dbReference type="EMBL" id="JEMX01000011">
    <property type="protein sequence ID" value="EXI82479.1"/>
    <property type="molecule type" value="Genomic_DNA"/>
</dbReference>
<dbReference type="NCBIfam" id="TIGR01932">
    <property type="entry name" value="hflC"/>
    <property type="match status" value="1"/>
</dbReference>
<reference evidence="8 9" key="1">
    <citation type="submission" date="2014-02" db="EMBL/GenBank/DDBJ databases">
        <title>Expanding our view of genomic diversity in Candidatus Accumulibacter clades.</title>
        <authorList>
            <person name="Skennerton C.T."/>
            <person name="Barr J.J."/>
            <person name="Slater F.R."/>
            <person name="Bond P.L."/>
            <person name="Tyson G.W."/>
        </authorList>
    </citation>
    <scope>NUCLEOTIDE SEQUENCE [LARGE SCALE GENOMIC DNA]</scope>
    <source>
        <strain evidence="9">BA-92</strain>
    </source>
</reference>
<dbReference type="Proteomes" id="UP000021816">
    <property type="component" value="Unassembled WGS sequence"/>
</dbReference>
<feature type="domain" description="Band 7" evidence="7">
    <location>
        <begin position="21"/>
        <end position="185"/>
    </location>
</feature>
<dbReference type="GO" id="GO:0016020">
    <property type="term" value="C:membrane"/>
    <property type="evidence" value="ECO:0007669"/>
    <property type="project" value="UniProtKB-SubCell"/>
</dbReference>
<comment type="subcellular location">
    <subcellularLocation>
        <location evidence="1">Membrane</location>
        <topology evidence="1">Single-pass membrane protein</topology>
    </subcellularLocation>
</comment>
<comment type="similarity">
    <text evidence="2 6">Belongs to the band 7/mec-2 family. HflC subfamily.</text>
</comment>
<dbReference type="InterPro" id="IPR001972">
    <property type="entry name" value="Stomatin_HflK_fam"/>
</dbReference>
<keyword evidence="8" id="KW-0645">Protease</keyword>
<evidence type="ECO:0000256" key="4">
    <source>
        <dbReference type="ARBA" id="ARBA00022989"/>
    </source>
</evidence>